<reference evidence="2 3" key="2">
    <citation type="submission" date="2008-10" db="EMBL/GenBank/DDBJ databases">
        <authorList>
            <person name="Fulton L."/>
            <person name="Clifton S."/>
            <person name="Fulton B."/>
            <person name="Xu J."/>
            <person name="Minx P."/>
            <person name="Pepin K.H."/>
            <person name="Johnson M."/>
            <person name="Bhonagiri V."/>
            <person name="Nash W.E."/>
            <person name="Mardis E.R."/>
            <person name="Wilson R.K."/>
        </authorList>
    </citation>
    <scope>NUCLEOTIDE SEQUENCE [LARGE SCALE GENOMIC DNA]</scope>
    <source>
        <strain evidence="2 3">DSM 16992</strain>
    </source>
</reference>
<accession>B6XV24</accession>
<evidence type="ECO:0008006" key="4">
    <source>
        <dbReference type="Google" id="ProtNLM"/>
    </source>
</evidence>
<organism evidence="2 3">
    <name type="scientific">Bifidobacterium catenulatum DSM 16992 = JCM 1194 = LMG 11043</name>
    <dbReference type="NCBI Taxonomy" id="566552"/>
    <lineage>
        <taxon>Bacteria</taxon>
        <taxon>Bacillati</taxon>
        <taxon>Actinomycetota</taxon>
        <taxon>Actinomycetes</taxon>
        <taxon>Bifidobacteriales</taxon>
        <taxon>Bifidobacteriaceae</taxon>
        <taxon>Bifidobacterium</taxon>
    </lineage>
</organism>
<dbReference type="Gene3D" id="1.20.1250.20">
    <property type="entry name" value="MFS general substrate transporter like domains"/>
    <property type="match status" value="1"/>
</dbReference>
<dbReference type="EMBL" id="ABXY01000011">
    <property type="protein sequence ID" value="EEB21960.1"/>
    <property type="molecule type" value="Genomic_DNA"/>
</dbReference>
<dbReference type="RefSeq" id="WP_003835051.1">
    <property type="nucleotide sequence ID" value="NZ_ABXY01000011.1"/>
</dbReference>
<feature type="transmembrane region" description="Helical" evidence="1">
    <location>
        <begin position="61"/>
        <end position="84"/>
    </location>
</feature>
<dbReference type="Proteomes" id="UP000003882">
    <property type="component" value="Unassembled WGS sequence"/>
</dbReference>
<feature type="transmembrane region" description="Helical" evidence="1">
    <location>
        <begin position="26"/>
        <end position="49"/>
    </location>
</feature>
<dbReference type="SUPFAM" id="SSF103473">
    <property type="entry name" value="MFS general substrate transporter"/>
    <property type="match status" value="1"/>
</dbReference>
<feature type="transmembrane region" description="Helical" evidence="1">
    <location>
        <begin position="96"/>
        <end position="118"/>
    </location>
</feature>
<dbReference type="InterPro" id="IPR036259">
    <property type="entry name" value="MFS_trans_sf"/>
</dbReference>
<dbReference type="eggNOG" id="COG2814">
    <property type="taxonomic scope" value="Bacteria"/>
</dbReference>
<keyword evidence="1" id="KW-1133">Transmembrane helix</keyword>
<reference evidence="2 3" key="1">
    <citation type="submission" date="2008-10" db="EMBL/GenBank/DDBJ databases">
        <title>Draft genome sequence of Bifidobacterium catenulatum (DSM 16992).</title>
        <authorList>
            <person name="Sudarsanam P."/>
            <person name="Ley R."/>
            <person name="Guruge J."/>
            <person name="Turnbaugh P.J."/>
            <person name="Mahowald M."/>
            <person name="Liep D."/>
            <person name="Gordon J."/>
        </authorList>
    </citation>
    <scope>NUCLEOTIDE SEQUENCE [LARGE SCALE GENOMIC DNA]</scope>
    <source>
        <strain evidence="2 3">DSM 16992</strain>
    </source>
</reference>
<name>B6XV24_9BIFI</name>
<evidence type="ECO:0000256" key="1">
    <source>
        <dbReference type="SAM" id="Phobius"/>
    </source>
</evidence>
<evidence type="ECO:0000313" key="3">
    <source>
        <dbReference type="Proteomes" id="UP000003882"/>
    </source>
</evidence>
<keyword evidence="1" id="KW-0812">Transmembrane</keyword>
<dbReference type="AlphaFoldDB" id="B6XV24"/>
<sequence>MIFIMSIAVCALQIFTHSIDNGTLWLIVTMLFLINAGYGGGFSTLPVLLEQHFGMKSVSTVHGLALSAWAFAGLSGNQLASFVVSHTTDAAHRYSTLIPIITVLYAVALISIIAVTLATKGKSANALSSR</sequence>
<proteinExistence type="predicted"/>
<evidence type="ECO:0000313" key="2">
    <source>
        <dbReference type="EMBL" id="EEB21960.1"/>
    </source>
</evidence>
<gene>
    <name evidence="2" type="ORF">BIFCAT_00930</name>
</gene>
<comment type="caution">
    <text evidence="2">The sequence shown here is derived from an EMBL/GenBank/DDBJ whole genome shotgun (WGS) entry which is preliminary data.</text>
</comment>
<keyword evidence="1" id="KW-0472">Membrane</keyword>
<protein>
    <recommendedName>
        <fullName evidence="4">Major facilitator superfamily (MFS) profile domain-containing protein</fullName>
    </recommendedName>
</protein>